<feature type="region of interest" description="Disordered" evidence="8">
    <location>
        <begin position="288"/>
        <end position="429"/>
    </location>
</feature>
<keyword evidence="2" id="KW-0645">Protease</keyword>
<protein>
    <recommendedName>
        <fullName evidence="11">DUF159 domain protein</fullName>
    </recommendedName>
</protein>
<evidence type="ECO:0000256" key="8">
    <source>
        <dbReference type="SAM" id="MobiDB-lite"/>
    </source>
</evidence>
<dbReference type="PANTHER" id="PTHR13604:SF0">
    <property type="entry name" value="ABASIC SITE PROCESSING PROTEIN HMCES"/>
    <property type="match status" value="1"/>
</dbReference>
<keyword evidence="4" id="KW-0378">Hydrolase</keyword>
<evidence type="ECO:0000313" key="9">
    <source>
        <dbReference type="EMBL" id="PNS19095.1"/>
    </source>
</evidence>
<reference evidence="9 10" key="1">
    <citation type="submission" date="2017-06" db="EMBL/GenBank/DDBJ databases">
        <title>Draft genome sequence of a variant of Elsinoe murrayae.</title>
        <authorList>
            <person name="Cheng Q."/>
        </authorList>
    </citation>
    <scope>NUCLEOTIDE SEQUENCE [LARGE SCALE GENOMIC DNA]</scope>
    <source>
        <strain evidence="9 10">CQ-2017a</strain>
    </source>
</reference>
<evidence type="ECO:0000256" key="3">
    <source>
        <dbReference type="ARBA" id="ARBA00022763"/>
    </source>
</evidence>
<dbReference type="GO" id="GO:0008233">
    <property type="term" value="F:peptidase activity"/>
    <property type="evidence" value="ECO:0007669"/>
    <property type="project" value="UniProtKB-KW"/>
</dbReference>
<evidence type="ECO:0000256" key="6">
    <source>
        <dbReference type="ARBA" id="ARBA00023125"/>
    </source>
</evidence>
<feature type="compositionally biased region" description="Basic and acidic residues" evidence="8">
    <location>
        <begin position="316"/>
        <end position="356"/>
    </location>
</feature>
<dbReference type="STRING" id="2082308.A0A2K1QVL2"/>
<dbReference type="OrthoDB" id="2111841at2759"/>
<keyword evidence="10" id="KW-1185">Reference proteome</keyword>
<organism evidence="9 10">
    <name type="scientific">Sphaceloma murrayae</name>
    <dbReference type="NCBI Taxonomy" id="2082308"/>
    <lineage>
        <taxon>Eukaryota</taxon>
        <taxon>Fungi</taxon>
        <taxon>Dikarya</taxon>
        <taxon>Ascomycota</taxon>
        <taxon>Pezizomycotina</taxon>
        <taxon>Dothideomycetes</taxon>
        <taxon>Dothideomycetidae</taxon>
        <taxon>Myriangiales</taxon>
        <taxon>Elsinoaceae</taxon>
        <taxon>Sphaceloma</taxon>
    </lineage>
</organism>
<comment type="similarity">
    <text evidence="1">Belongs to the SOS response-associated peptidase family.</text>
</comment>
<proteinExistence type="inferred from homology"/>
<dbReference type="InterPro" id="IPR036590">
    <property type="entry name" value="SRAP-like"/>
</dbReference>
<feature type="compositionally biased region" description="Basic and acidic residues" evidence="8">
    <location>
        <begin position="59"/>
        <end position="70"/>
    </location>
</feature>
<dbReference type="GO" id="GO:0003697">
    <property type="term" value="F:single-stranded DNA binding"/>
    <property type="evidence" value="ECO:0007669"/>
    <property type="project" value="InterPro"/>
</dbReference>
<evidence type="ECO:0008006" key="11">
    <source>
        <dbReference type="Google" id="ProtNLM"/>
    </source>
</evidence>
<keyword evidence="3" id="KW-0227">DNA damage</keyword>
<keyword evidence="7" id="KW-0456">Lyase</keyword>
<feature type="region of interest" description="Disordered" evidence="8">
    <location>
        <begin position="57"/>
        <end position="84"/>
    </location>
</feature>
<dbReference type="AlphaFoldDB" id="A0A2K1QVL2"/>
<accession>A0A2K1QVL2</accession>
<keyword evidence="5" id="KW-0190">Covalent protein-DNA linkage</keyword>
<dbReference type="GO" id="GO:0016829">
    <property type="term" value="F:lyase activity"/>
    <property type="evidence" value="ECO:0007669"/>
    <property type="project" value="UniProtKB-KW"/>
</dbReference>
<dbReference type="InterPro" id="IPR003738">
    <property type="entry name" value="SRAP"/>
</dbReference>
<feature type="compositionally biased region" description="Acidic residues" evidence="8">
    <location>
        <begin position="391"/>
        <end position="429"/>
    </location>
</feature>
<dbReference type="SUPFAM" id="SSF143081">
    <property type="entry name" value="BB1717-like"/>
    <property type="match status" value="1"/>
</dbReference>
<dbReference type="InParanoid" id="A0A2K1QVL2"/>
<dbReference type="Pfam" id="PF02586">
    <property type="entry name" value="SRAP"/>
    <property type="match status" value="1"/>
</dbReference>
<dbReference type="PANTHER" id="PTHR13604">
    <property type="entry name" value="DC12-RELATED"/>
    <property type="match status" value="1"/>
</dbReference>
<name>A0A2K1QVL2_9PEZI</name>
<evidence type="ECO:0000256" key="5">
    <source>
        <dbReference type="ARBA" id="ARBA00023124"/>
    </source>
</evidence>
<dbReference type="GO" id="GO:0106300">
    <property type="term" value="P:protein-DNA covalent cross-linking repair"/>
    <property type="evidence" value="ECO:0007669"/>
    <property type="project" value="InterPro"/>
</dbReference>
<feature type="region of interest" description="Disordered" evidence="8">
    <location>
        <begin position="16"/>
        <end position="35"/>
    </location>
</feature>
<keyword evidence="6" id="KW-0238">DNA-binding</keyword>
<dbReference type="GO" id="GO:0006508">
    <property type="term" value="P:proteolysis"/>
    <property type="evidence" value="ECO:0007669"/>
    <property type="project" value="UniProtKB-KW"/>
</dbReference>
<dbReference type="Gene3D" id="3.90.1680.10">
    <property type="entry name" value="SOS response associated peptidase-like"/>
    <property type="match status" value="1"/>
</dbReference>
<dbReference type="Proteomes" id="UP000243797">
    <property type="component" value="Unassembled WGS sequence"/>
</dbReference>
<dbReference type="FunCoup" id="A0A2K1QVL2">
    <property type="interactions" value="582"/>
</dbReference>
<evidence type="ECO:0000256" key="2">
    <source>
        <dbReference type="ARBA" id="ARBA00022670"/>
    </source>
</evidence>
<comment type="caution">
    <text evidence="9">The sequence shown here is derived from an EMBL/GenBank/DDBJ whole genome shotgun (WGS) entry which is preliminary data.</text>
</comment>
<dbReference type="EMBL" id="NKHZ01000033">
    <property type="protein sequence ID" value="PNS19095.1"/>
    <property type="molecule type" value="Genomic_DNA"/>
</dbReference>
<evidence type="ECO:0000313" key="10">
    <source>
        <dbReference type="Proteomes" id="UP000243797"/>
    </source>
</evidence>
<gene>
    <name evidence="9" type="ORF">CAC42_1831</name>
</gene>
<evidence type="ECO:0000256" key="4">
    <source>
        <dbReference type="ARBA" id="ARBA00022801"/>
    </source>
</evidence>
<feature type="compositionally biased region" description="Polar residues" evidence="8">
    <location>
        <begin position="71"/>
        <end position="84"/>
    </location>
</feature>
<sequence length="429" mass="48443">MCGRYVLHLRPSEVRQRLQDDDMPSEECPEDDDSTIRQSYNFAPGYHGLVYRADVPDSGAKKTKDTDEGTAKSTESTETAPNGLATTQTRYKLQGMKWGLIPFWTKRSPDYGSMMRTINCRDDSLATSGGMWNTMKQKKRCIVVCEGFFEWQKKNGGKEKIPHFIKRKDGGLMCFAGLWDCVKYEDQEDKLYTYTIITTDSNKQLGWLHDRMPVIFDAGSEEVKTWLDPERAEWSKELQGLLRPFAGELEIYPVDRSVGKVGNNSPNFVVPIDSKENKKNIANFFGNQAAKKEAADGQKVKEEEAEDPESNAPLPKPDEDPEIKQEKSLKREAPADEDSETPRKALKAEQVEDGESKTNSSAEKPTSGRKLRSSTSNNTTTGRQSVGVAGAEDEDEQKEQEEQEGEQDEDEETEEVEEEEEEEEEEGSN</sequence>
<feature type="compositionally biased region" description="Basic and acidic residues" evidence="8">
    <location>
        <begin position="290"/>
        <end position="302"/>
    </location>
</feature>
<evidence type="ECO:0000256" key="7">
    <source>
        <dbReference type="ARBA" id="ARBA00023239"/>
    </source>
</evidence>
<evidence type="ECO:0000256" key="1">
    <source>
        <dbReference type="ARBA" id="ARBA00008136"/>
    </source>
</evidence>
<feature type="compositionally biased region" description="Acidic residues" evidence="8">
    <location>
        <begin position="21"/>
        <end position="33"/>
    </location>
</feature>